<dbReference type="RefSeq" id="WP_015514505.1">
    <property type="nucleotide sequence ID" value="NZ_JAJCNA010000068.1"/>
</dbReference>
<evidence type="ECO:0000256" key="1">
    <source>
        <dbReference type="SAM" id="Coils"/>
    </source>
</evidence>
<dbReference type="AlphaFoldDB" id="A0A3E2TLV7"/>
<proteinExistence type="predicted"/>
<evidence type="ECO:0000313" key="4">
    <source>
        <dbReference type="Proteomes" id="UP000260773"/>
    </source>
</evidence>
<dbReference type="Pfam" id="PF03432">
    <property type="entry name" value="Relaxase"/>
    <property type="match status" value="1"/>
</dbReference>
<name>A0A3E2TLV7_9FIRM</name>
<feature type="domain" description="MobA/VirD2-like nuclease" evidence="2">
    <location>
        <begin position="19"/>
        <end position="151"/>
    </location>
</feature>
<sequence>MAYIKIFPIKVTDKKALDYITNPDKTDEKLLVSSFGCSPETADLEFSMTREMAKKNGMDKGDNLAFHLIQSFKPGEVDAETAHRLGQQFAAEVLKGKYEYVISTHVDKKHIHNHIIFNAASFVDHHKYVSNKRSYHKLCRISNRICLENGLATSMPTGEKGKSYKENMEYHRGTSWKAKLRVAVDKAIWTSINYEEFLQKMQLAGYEVRQGKHLSFRAPEQKNFTYMKSLGSYYTEENVRIRLAKNRSKVKTPKHLSREARLYINISTYVTTGNREGFEHWAKLNNLKEAARTFNYLSENNLLNYEDFRQHVSDVDASVKAADQRIAHITSELSTQKVIQKHCDSYRLCRKVIEDCKSAKNPKEYRSKHLAEYQLHDSLKKELQDLGVTKIPSSEKIQKRIENLESEQAATVREKQKLQKKQKTLDIIQQNFSVLLDAPEINSDLLPAKREPVSVTRDK</sequence>
<dbReference type="EMBL" id="QVEP01000027">
    <property type="protein sequence ID" value="RGB78944.1"/>
    <property type="molecule type" value="Genomic_DNA"/>
</dbReference>
<organism evidence="3 4">
    <name type="scientific">Coprococcus catus</name>
    <dbReference type="NCBI Taxonomy" id="116085"/>
    <lineage>
        <taxon>Bacteria</taxon>
        <taxon>Bacillati</taxon>
        <taxon>Bacillota</taxon>
        <taxon>Clostridia</taxon>
        <taxon>Lachnospirales</taxon>
        <taxon>Lachnospiraceae</taxon>
        <taxon>Coprococcus</taxon>
    </lineage>
</organism>
<gene>
    <name evidence="3" type="ORF">DW070_10975</name>
</gene>
<dbReference type="Proteomes" id="UP000260773">
    <property type="component" value="Unassembled WGS sequence"/>
</dbReference>
<comment type="caution">
    <text evidence="3">The sequence shown here is derived from an EMBL/GenBank/DDBJ whole genome shotgun (WGS) entry which is preliminary data.</text>
</comment>
<accession>A0A3E2TLV7</accession>
<evidence type="ECO:0000313" key="3">
    <source>
        <dbReference type="EMBL" id="RGB78944.1"/>
    </source>
</evidence>
<feature type="coiled-coil region" evidence="1">
    <location>
        <begin position="394"/>
        <end position="421"/>
    </location>
</feature>
<evidence type="ECO:0000259" key="2">
    <source>
        <dbReference type="Pfam" id="PF03432"/>
    </source>
</evidence>
<protein>
    <submittedName>
        <fullName evidence="3">Relaxase/mobilization nuclease</fullName>
    </submittedName>
</protein>
<keyword evidence="1" id="KW-0175">Coiled coil</keyword>
<reference evidence="3 4" key="1">
    <citation type="submission" date="2018-08" db="EMBL/GenBank/DDBJ databases">
        <title>A genome reference for cultivated species of the human gut microbiota.</title>
        <authorList>
            <person name="Zou Y."/>
            <person name="Xue W."/>
            <person name="Luo G."/>
        </authorList>
    </citation>
    <scope>NUCLEOTIDE SEQUENCE [LARGE SCALE GENOMIC DNA]</scope>
    <source>
        <strain evidence="3 4">AF45-17</strain>
    </source>
</reference>
<dbReference type="InterPro" id="IPR005094">
    <property type="entry name" value="Endonuclease_MobA/VirD2"/>
</dbReference>